<keyword evidence="2" id="KW-1133">Transmembrane helix</keyword>
<feature type="compositionally biased region" description="Polar residues" evidence="1">
    <location>
        <begin position="264"/>
        <end position="274"/>
    </location>
</feature>
<evidence type="ECO:0000313" key="5">
    <source>
        <dbReference type="Proteomes" id="UP000648187"/>
    </source>
</evidence>
<keyword evidence="5" id="KW-1185">Reference proteome</keyword>
<name>A0A835L8S9_SPOEX</name>
<evidence type="ECO:0000256" key="3">
    <source>
        <dbReference type="SAM" id="SignalP"/>
    </source>
</evidence>
<evidence type="ECO:0000256" key="1">
    <source>
        <dbReference type="SAM" id="MobiDB-lite"/>
    </source>
</evidence>
<sequence length="571" mass="65765">MKITVQLFVFCIFALALANSDDPTQLEKYDRKIKTYQLEVPGKDPITIIEKAQDSTNPDDKWEDVNFERKDKDDAEIKNLMTHIVHDFDENRPRCYGPSCQDGFNSEEEDALDDYILTAEKLKDYGDLPQDRLQAISALAAKLKKDKMKADRFSSMNSDKNEDDGNGKVYTTWNRLKVKQHKHPFDDKDGWVTLEPVAWSTSKISKWKPNIKKQKPSHWNDDENRFPSNDRFPSDDRFHNDDRFSNDDDRFPSDDRFHNDDRFTSSQDSGSNYNYMPHKKPSSSRPSYMNNKLHLPPDFEQEIPSKPSWTKPQQASYPSSWAPDEGRRPHKPNCDKHENYSDDDSVYYGMSDSVVTDQRPVNFPYEYEALHQSLSSSQKRPFRRPTQVVYAGGPEYENDRVSRPPHGDGQWVLLSTTKGYRNKKRQRSLNPPADDRADVSTMTSHQAVALTVLPVDKARTNMTTSHGGMLEVEKSFQTVEESKRDMDKKNDLEVATTQFRPVVNKNRLVKRKIVSNVSPDSSTLLAAVGAGMVPATMAMVVPMMLGKRRRREINRTPADSQLDSLLLYKYR</sequence>
<comment type="caution">
    <text evidence="4">The sequence shown here is derived from an EMBL/GenBank/DDBJ whole genome shotgun (WGS) entry which is preliminary data.</text>
</comment>
<keyword evidence="2" id="KW-0472">Membrane</keyword>
<evidence type="ECO:0000256" key="2">
    <source>
        <dbReference type="SAM" id="Phobius"/>
    </source>
</evidence>
<feature type="transmembrane region" description="Helical" evidence="2">
    <location>
        <begin position="524"/>
        <end position="545"/>
    </location>
</feature>
<reference evidence="4" key="1">
    <citation type="submission" date="2020-08" db="EMBL/GenBank/DDBJ databases">
        <title>Spodoptera exigua strain:BAW_Kor-Di-RS1 Genome sequencing and assembly.</title>
        <authorList>
            <person name="Kim J."/>
            <person name="Nam H.Y."/>
            <person name="Kwon M."/>
            <person name="Choi J.H."/>
            <person name="Cho S.R."/>
            <person name="Kim G.-H."/>
        </authorList>
    </citation>
    <scope>NUCLEOTIDE SEQUENCE</scope>
    <source>
        <strain evidence="4">BAW_Kor-Di-RS1</strain>
        <tissue evidence="4">Whole-body</tissue>
    </source>
</reference>
<gene>
    <name evidence="4" type="ORF">HW555_003095</name>
</gene>
<keyword evidence="2" id="KW-0812">Transmembrane</keyword>
<feature type="compositionally biased region" description="Basic and acidic residues" evidence="1">
    <location>
        <begin position="232"/>
        <end position="263"/>
    </location>
</feature>
<dbReference type="AlphaFoldDB" id="A0A835L8S9"/>
<accession>A0A835L8S9</accession>
<feature type="compositionally biased region" description="Polar residues" evidence="1">
    <location>
        <begin position="307"/>
        <end position="319"/>
    </location>
</feature>
<feature type="compositionally biased region" description="Basic and acidic residues" evidence="1">
    <location>
        <begin position="324"/>
        <end position="340"/>
    </location>
</feature>
<dbReference type="Proteomes" id="UP000648187">
    <property type="component" value="Unassembled WGS sequence"/>
</dbReference>
<dbReference type="EMBL" id="JACKWZ010000029">
    <property type="protein sequence ID" value="KAF9420747.1"/>
    <property type="molecule type" value="Genomic_DNA"/>
</dbReference>
<proteinExistence type="predicted"/>
<evidence type="ECO:0000313" key="4">
    <source>
        <dbReference type="EMBL" id="KAF9420747.1"/>
    </source>
</evidence>
<organism evidence="4 5">
    <name type="scientific">Spodoptera exigua</name>
    <name type="common">Beet armyworm</name>
    <name type="synonym">Noctua fulgens</name>
    <dbReference type="NCBI Taxonomy" id="7107"/>
    <lineage>
        <taxon>Eukaryota</taxon>
        <taxon>Metazoa</taxon>
        <taxon>Ecdysozoa</taxon>
        <taxon>Arthropoda</taxon>
        <taxon>Hexapoda</taxon>
        <taxon>Insecta</taxon>
        <taxon>Pterygota</taxon>
        <taxon>Neoptera</taxon>
        <taxon>Endopterygota</taxon>
        <taxon>Lepidoptera</taxon>
        <taxon>Glossata</taxon>
        <taxon>Ditrysia</taxon>
        <taxon>Noctuoidea</taxon>
        <taxon>Noctuidae</taxon>
        <taxon>Amphipyrinae</taxon>
        <taxon>Spodoptera</taxon>
    </lineage>
</organism>
<feature type="chain" id="PRO_5032719359" evidence="3">
    <location>
        <begin position="19"/>
        <end position="571"/>
    </location>
</feature>
<protein>
    <submittedName>
        <fullName evidence="4">Uncharacterized protein</fullName>
    </submittedName>
</protein>
<feature type="signal peptide" evidence="3">
    <location>
        <begin position="1"/>
        <end position="18"/>
    </location>
</feature>
<feature type="region of interest" description="Disordered" evidence="1">
    <location>
        <begin position="209"/>
        <end position="345"/>
    </location>
</feature>
<keyword evidence="3" id="KW-0732">Signal</keyword>